<protein>
    <recommendedName>
        <fullName evidence="2">NADPH-dependent FMN reductase-like domain-containing protein</fullName>
    </recommendedName>
</protein>
<accession>A0A5E7I973</accession>
<dbReference type="Gene3D" id="3.40.50.360">
    <property type="match status" value="1"/>
</dbReference>
<gene>
    <name evidence="3" type="ORF">PS847_01422</name>
</gene>
<dbReference type="SUPFAM" id="SSF52218">
    <property type="entry name" value="Flavoproteins"/>
    <property type="match status" value="1"/>
</dbReference>
<organism evidence="3 4">
    <name type="scientific">Pseudomonas fluorescens</name>
    <dbReference type="NCBI Taxonomy" id="294"/>
    <lineage>
        <taxon>Bacteria</taxon>
        <taxon>Pseudomonadati</taxon>
        <taxon>Pseudomonadota</taxon>
        <taxon>Gammaproteobacteria</taxon>
        <taxon>Pseudomonadales</taxon>
        <taxon>Pseudomonadaceae</taxon>
        <taxon>Pseudomonas</taxon>
    </lineage>
</organism>
<proteinExistence type="predicted"/>
<reference evidence="3 4" key="1">
    <citation type="submission" date="2019-09" db="EMBL/GenBank/DDBJ databases">
        <authorList>
            <person name="Chandra G."/>
            <person name="Truman W A."/>
        </authorList>
    </citation>
    <scope>NUCLEOTIDE SEQUENCE [LARGE SCALE GENOMIC DNA]</scope>
    <source>
        <strain evidence="3">PS847</strain>
    </source>
</reference>
<evidence type="ECO:0000259" key="2">
    <source>
        <dbReference type="Pfam" id="PF03358"/>
    </source>
</evidence>
<dbReference type="GeneID" id="75193320"/>
<dbReference type="RefSeq" id="WP_016774391.1">
    <property type="nucleotide sequence ID" value="NZ_CABVIC010000001.1"/>
</dbReference>
<dbReference type="GO" id="GO:0016655">
    <property type="term" value="F:oxidoreductase activity, acting on NAD(P)H, quinone or similar compound as acceptor"/>
    <property type="evidence" value="ECO:0007669"/>
    <property type="project" value="UniProtKB-ARBA"/>
</dbReference>
<keyword evidence="1" id="KW-0285">Flavoprotein</keyword>
<sequence length="189" mass="21046">MTHTLQLVLIHNSNQSNGVDTALVQWITAVVQDRSEFALSVVEPFDLRFIDDFSEQPGRRVCLRALAAADAYIVLVPARHLGYQHGLKVLMARWPEHLQGRPCSFVGYGTTTGGEDEVDELGCELLKLQAMPVGGYVKFAEIAERLEQGLGLEHFAQARVSMAQLLIQLAWWARALKDARAFSPLQKFA</sequence>
<evidence type="ECO:0000313" key="3">
    <source>
        <dbReference type="EMBL" id="VVO73241.1"/>
    </source>
</evidence>
<dbReference type="AlphaFoldDB" id="A0A5E7I973"/>
<dbReference type="InterPro" id="IPR005025">
    <property type="entry name" value="FMN_Rdtase-like_dom"/>
</dbReference>
<name>A0A5E7I973_PSEFL</name>
<dbReference type="InterPro" id="IPR029039">
    <property type="entry name" value="Flavoprotein-like_sf"/>
</dbReference>
<dbReference type="Pfam" id="PF03358">
    <property type="entry name" value="FMN_red"/>
    <property type="match status" value="1"/>
</dbReference>
<keyword evidence="1" id="KW-0288">FMN</keyword>
<evidence type="ECO:0000313" key="4">
    <source>
        <dbReference type="Proteomes" id="UP000326067"/>
    </source>
</evidence>
<dbReference type="EMBL" id="CABVIC010000001">
    <property type="protein sequence ID" value="VVO73241.1"/>
    <property type="molecule type" value="Genomic_DNA"/>
</dbReference>
<dbReference type="Proteomes" id="UP000326067">
    <property type="component" value="Unassembled WGS sequence"/>
</dbReference>
<evidence type="ECO:0000256" key="1">
    <source>
        <dbReference type="ARBA" id="ARBA00022643"/>
    </source>
</evidence>
<feature type="domain" description="NADPH-dependent FMN reductase-like" evidence="2">
    <location>
        <begin position="7"/>
        <end position="139"/>
    </location>
</feature>